<organism evidence="2 3">
    <name type="scientific">Metabacillus litoralis</name>
    <dbReference type="NCBI Taxonomy" id="152268"/>
    <lineage>
        <taxon>Bacteria</taxon>
        <taxon>Bacillati</taxon>
        <taxon>Bacillota</taxon>
        <taxon>Bacilli</taxon>
        <taxon>Bacillales</taxon>
        <taxon>Bacillaceae</taxon>
        <taxon>Metabacillus</taxon>
    </lineage>
</organism>
<dbReference type="Pfam" id="PF17936">
    <property type="entry name" value="Big_6"/>
    <property type="match status" value="4"/>
</dbReference>
<dbReference type="NCBIfam" id="NF033510">
    <property type="entry name" value="Ca_tandemer"/>
    <property type="match status" value="3"/>
</dbReference>
<evidence type="ECO:0000313" key="2">
    <source>
        <dbReference type="EMBL" id="TXC78763.1"/>
    </source>
</evidence>
<dbReference type="RefSeq" id="WP_146950837.1">
    <property type="nucleotide sequence ID" value="NZ_VOQF01000029.1"/>
</dbReference>
<protein>
    <recommendedName>
        <fullName evidence="1">Bacterial Ig domain-containing protein</fullName>
    </recommendedName>
</protein>
<comment type="caution">
    <text evidence="2">The sequence shown here is derived from an EMBL/GenBank/DDBJ whole genome shotgun (WGS) entry which is preliminary data.</text>
</comment>
<dbReference type="AlphaFoldDB" id="A0A5C6UZ95"/>
<dbReference type="InterPro" id="IPR041498">
    <property type="entry name" value="Big_6"/>
</dbReference>
<reference evidence="2 3" key="1">
    <citation type="journal article" date="2005" name="Int. J. Syst. Evol. Microbiol.">
        <title>Bacillus litoralis sp. nov., isolated from a tidal flat of the Yellow Sea in Korea.</title>
        <authorList>
            <person name="Yoon J.H."/>
            <person name="Oh T.K."/>
        </authorList>
    </citation>
    <scope>NUCLEOTIDE SEQUENCE [LARGE SCALE GENOMIC DNA]</scope>
    <source>
        <strain evidence="2 3">SW-211</strain>
    </source>
</reference>
<evidence type="ECO:0000313" key="3">
    <source>
        <dbReference type="Proteomes" id="UP000321363"/>
    </source>
</evidence>
<accession>A0A5C6UZ95</accession>
<gene>
    <name evidence="2" type="ORF">FS935_22385</name>
</gene>
<sequence length="944" mass="103665">MWKKWGLFLTSITLISSLTIIPFNLNNSFAAEVESEDLREFDFIDLDPNRGEYGGTIIWQGPDKSDGVDHYVLEGEIKGEHGNAEEFIIAKIPANDLSSYAFQFAENTTFNGKLTQLELSAEDENGYFITGMWLNPIDNISAEKIEKTSLPTSPKVSAITTDLDKDEYIVNFTDIYNEDAVEGYVLYYLDKNSEKIKQIGELNKSLYSSNSVWLNRNDIPSSAISIGIYPRTAEGEGNPGISRLWKNNIHTPHTVEFNDTDSRYGSISGVVNFKGARDETEDILGYEVGFITDDGFSKLGDVEKRGSNSSYQFAVSESTSVPFSAYAIAVRIKQKYLNEPYYAMDYLKESEYMGMNSPEISEDDVNIFSKNLGEEKYIKIKHVKFNDIIKLYNDHNQLISSYKIEHDREAYRISLDDNEGSISITRTRKGYQESKPTSLSYKLPNDIQTAELYTSTPILIDFAQKDTELKGNAAPLAEIILKANGVEVGKTISDENGYFMIPVNEEISGLISVTQKIAGMKSETYYIVEDKAPPTFTLNDQVTNDYPFINGKTKKYAMVTISNKAGVIVTKQAKFDGRFYAELPSNYEYKEFYVSVIDASGQASEEYTFNFHDVRAPQKPILNEVTDKSTTVSGETEANAFVNIGYNSSVKSIQANHEGLFTLPITKLKAGTEVIVTATDQAGNVSDQTKLIVKDVTAPAAPTVNEITDQSVIVKGKSEPNAIITLVYNGLTKTINADKDGLFSLSIKKQKAGVTFTVKATDNAGNTSIETKLSVKDKTPPNLPTVKTISNISTVIEGTAEVGSTVTVNAGKTLLGTATVNSKGKYSIKISKKQKATTSISLFATDKAGNKSKTLTTTVIDKLAPSVPTANKITSKTTTVTGKAEANSIVTITNSSKKLLGKATTDKKGNYKVKISKQKKGTTITIWATDKAGNKSKGKGVKIG</sequence>
<dbReference type="InterPro" id="IPR013783">
    <property type="entry name" value="Ig-like_fold"/>
</dbReference>
<name>A0A5C6UZ95_9BACI</name>
<dbReference type="Gene3D" id="2.60.40.10">
    <property type="entry name" value="Immunoglobulins"/>
    <property type="match status" value="5"/>
</dbReference>
<dbReference type="Proteomes" id="UP000321363">
    <property type="component" value="Unassembled WGS sequence"/>
</dbReference>
<proteinExistence type="predicted"/>
<feature type="domain" description="Bacterial Ig" evidence="1">
    <location>
        <begin position="864"/>
        <end position="938"/>
    </location>
</feature>
<evidence type="ECO:0000259" key="1">
    <source>
        <dbReference type="Pfam" id="PF17936"/>
    </source>
</evidence>
<feature type="domain" description="Bacterial Ig" evidence="1">
    <location>
        <begin position="616"/>
        <end position="695"/>
    </location>
</feature>
<keyword evidence="3" id="KW-1185">Reference proteome</keyword>
<feature type="domain" description="Bacterial Ig" evidence="1">
    <location>
        <begin position="698"/>
        <end position="777"/>
    </location>
</feature>
<feature type="domain" description="Bacterial Ig" evidence="1">
    <location>
        <begin position="781"/>
        <end position="861"/>
    </location>
</feature>
<dbReference type="OrthoDB" id="1432909at2"/>
<dbReference type="EMBL" id="VOQF01000029">
    <property type="protein sequence ID" value="TXC78763.1"/>
    <property type="molecule type" value="Genomic_DNA"/>
</dbReference>